<dbReference type="EMBL" id="BAAADE010000003">
    <property type="protein sequence ID" value="GAA0605217.1"/>
    <property type="molecule type" value="Genomic_DNA"/>
</dbReference>
<dbReference type="InterPro" id="IPR020846">
    <property type="entry name" value="MFS_dom"/>
</dbReference>
<dbReference type="Proteomes" id="UP001424441">
    <property type="component" value="Unassembled WGS sequence"/>
</dbReference>
<feature type="transmembrane region" description="Helical" evidence="8">
    <location>
        <begin position="106"/>
        <end position="127"/>
    </location>
</feature>
<evidence type="ECO:0000259" key="9">
    <source>
        <dbReference type="PROSITE" id="PS50850"/>
    </source>
</evidence>
<keyword evidence="6 8" id="KW-1133">Transmembrane helix</keyword>
<sequence length="398" mass="42624">MTTPRPVWAYSLSAALLLMAPFDVLASLAMDIYLPVVPFMPEFLGTTPAMIQLSLSLYMVMLGAGQVIFGPLSDRIGRRPVLLGGTLLFIVSSIGAACATDGTFFVLFRFTQSCGASAALVATFATVRDVYANRPEGAVIYGSFSSILAFVPALGPLIGVVINMAFGWRAIFFSLAIMASAAFVHALFRWHETAPAPVSQKTPSILPIFLSPQFWVYTLGFSTAMGSFFVFFSTAPRVLMEQAGYSPTVFSICFATVAIVMVITTRFVKNIIGRWGISGSLTRGMLLIISGALLLLVGEFYATPSFISFILPMWVIAVGIVFTGAVTANGALAKFDAIAGSAVAFYFCVQSLIVSIVGTLAVIHLNGDTAWPVITYASGMAFIVLSGQFLVRFKKEKN</sequence>
<feature type="domain" description="Major facilitator superfamily (MFS) profile" evidence="9">
    <location>
        <begin position="15"/>
        <end position="398"/>
    </location>
</feature>
<dbReference type="NCBIfam" id="NF033134">
    <property type="entry name" value="cmlA_floR"/>
    <property type="match status" value="1"/>
</dbReference>
<dbReference type="PANTHER" id="PTHR23502">
    <property type="entry name" value="MAJOR FACILITATOR SUPERFAMILY"/>
    <property type="match status" value="1"/>
</dbReference>
<evidence type="ECO:0000313" key="11">
    <source>
        <dbReference type="Proteomes" id="UP001424441"/>
    </source>
</evidence>
<evidence type="ECO:0000256" key="8">
    <source>
        <dbReference type="RuleBase" id="RU365088"/>
    </source>
</evidence>
<feature type="transmembrane region" description="Helical" evidence="8">
    <location>
        <begin position="244"/>
        <end position="263"/>
    </location>
</feature>
<feature type="transmembrane region" description="Helical" evidence="8">
    <location>
        <begin position="139"/>
        <end position="162"/>
    </location>
</feature>
<evidence type="ECO:0000256" key="6">
    <source>
        <dbReference type="ARBA" id="ARBA00022989"/>
    </source>
</evidence>
<dbReference type="RefSeq" id="WP_343805245.1">
    <property type="nucleotide sequence ID" value="NZ_BAAADE010000003.1"/>
</dbReference>
<proteinExistence type="inferred from homology"/>
<organism evidence="10 11">
    <name type="scientific">Paenochrobactrum glaciei</name>
    <dbReference type="NCBI Taxonomy" id="486407"/>
    <lineage>
        <taxon>Bacteria</taxon>
        <taxon>Pseudomonadati</taxon>
        <taxon>Pseudomonadota</taxon>
        <taxon>Alphaproteobacteria</taxon>
        <taxon>Hyphomicrobiales</taxon>
        <taxon>Brucellaceae</taxon>
        <taxon>Paenochrobactrum</taxon>
    </lineage>
</organism>
<evidence type="ECO:0000313" key="10">
    <source>
        <dbReference type="EMBL" id="GAA0605217.1"/>
    </source>
</evidence>
<feature type="transmembrane region" description="Helical" evidence="8">
    <location>
        <begin position="168"/>
        <end position="188"/>
    </location>
</feature>
<dbReference type="Pfam" id="PF07690">
    <property type="entry name" value="MFS_1"/>
    <property type="match status" value="1"/>
</dbReference>
<evidence type="ECO:0000256" key="1">
    <source>
        <dbReference type="ARBA" id="ARBA00004651"/>
    </source>
</evidence>
<gene>
    <name evidence="10" type="primary">cml</name>
    <name evidence="10" type="ORF">GCM10008943_20980</name>
</gene>
<dbReference type="Gene3D" id="1.20.1720.10">
    <property type="entry name" value="Multidrug resistance protein D"/>
    <property type="match status" value="1"/>
</dbReference>
<feature type="transmembrane region" description="Helical" evidence="8">
    <location>
        <begin position="309"/>
        <end position="332"/>
    </location>
</feature>
<feature type="transmembrane region" description="Helical" evidence="8">
    <location>
        <begin position="50"/>
        <end position="69"/>
    </location>
</feature>
<dbReference type="InterPro" id="IPR011701">
    <property type="entry name" value="MFS"/>
</dbReference>
<dbReference type="SUPFAM" id="SSF103473">
    <property type="entry name" value="MFS general substrate transporter"/>
    <property type="match status" value="1"/>
</dbReference>
<name>A0ABP3R9J4_9HYPH</name>
<evidence type="ECO:0000256" key="5">
    <source>
        <dbReference type="ARBA" id="ARBA00022692"/>
    </source>
</evidence>
<keyword evidence="11" id="KW-1185">Reference proteome</keyword>
<comment type="subcellular location">
    <subcellularLocation>
        <location evidence="8">Cell inner membrane</location>
        <topology evidence="8">Multi-pass membrane protein</topology>
    </subcellularLocation>
    <subcellularLocation>
        <location evidence="1">Cell membrane</location>
        <topology evidence="1">Multi-pass membrane protein</topology>
    </subcellularLocation>
</comment>
<dbReference type="CDD" id="cd17320">
    <property type="entry name" value="MFS_MdfA_MDR_like"/>
    <property type="match status" value="1"/>
</dbReference>
<dbReference type="NCBIfam" id="TIGR00710">
    <property type="entry name" value="efflux_Bcr_CflA"/>
    <property type="match status" value="1"/>
</dbReference>
<feature type="transmembrane region" description="Helical" evidence="8">
    <location>
        <begin position="209"/>
        <end position="232"/>
    </location>
</feature>
<reference evidence="11" key="1">
    <citation type="journal article" date="2019" name="Int. J. Syst. Evol. Microbiol.">
        <title>The Global Catalogue of Microorganisms (GCM) 10K type strain sequencing project: providing services to taxonomists for standard genome sequencing and annotation.</title>
        <authorList>
            <consortium name="The Broad Institute Genomics Platform"/>
            <consortium name="The Broad Institute Genome Sequencing Center for Infectious Disease"/>
            <person name="Wu L."/>
            <person name="Ma J."/>
        </authorList>
    </citation>
    <scope>NUCLEOTIDE SEQUENCE [LARGE SCALE GENOMIC DNA]</scope>
    <source>
        <strain evidence="11">JCM 15115</strain>
    </source>
</reference>
<dbReference type="PANTHER" id="PTHR23502:SF132">
    <property type="entry name" value="POLYAMINE TRANSPORTER 2-RELATED"/>
    <property type="match status" value="1"/>
</dbReference>
<protein>
    <recommendedName>
        <fullName evidence="8">Bcr/CflA family efflux transporter</fullName>
    </recommendedName>
</protein>
<keyword evidence="8" id="KW-0997">Cell inner membrane</keyword>
<evidence type="ECO:0000256" key="3">
    <source>
        <dbReference type="ARBA" id="ARBA00022448"/>
    </source>
</evidence>
<comment type="caution">
    <text evidence="8">Lacks conserved residue(s) required for the propagation of feature annotation.</text>
</comment>
<keyword evidence="3 8" id="KW-0813">Transport</keyword>
<dbReference type="InterPro" id="IPR004812">
    <property type="entry name" value="Efflux_drug-R_Bcr/CmlA"/>
</dbReference>
<evidence type="ECO:0000256" key="4">
    <source>
        <dbReference type="ARBA" id="ARBA00022475"/>
    </source>
</evidence>
<evidence type="ECO:0000256" key="7">
    <source>
        <dbReference type="ARBA" id="ARBA00023136"/>
    </source>
</evidence>
<keyword evidence="5 8" id="KW-0812">Transmembrane</keyword>
<feature type="transmembrane region" description="Helical" evidence="8">
    <location>
        <begin position="371"/>
        <end position="391"/>
    </location>
</feature>
<feature type="transmembrane region" description="Helical" evidence="8">
    <location>
        <begin position="81"/>
        <end position="100"/>
    </location>
</feature>
<evidence type="ECO:0000256" key="2">
    <source>
        <dbReference type="ARBA" id="ARBA00006236"/>
    </source>
</evidence>
<comment type="caution">
    <text evidence="10">The sequence shown here is derived from an EMBL/GenBank/DDBJ whole genome shotgun (WGS) entry which is preliminary data.</text>
</comment>
<comment type="similarity">
    <text evidence="2 8">Belongs to the major facilitator superfamily. Bcr/CmlA family.</text>
</comment>
<feature type="transmembrane region" description="Helical" evidence="8">
    <location>
        <begin position="284"/>
        <end position="303"/>
    </location>
</feature>
<accession>A0ABP3R9J4</accession>
<dbReference type="InterPro" id="IPR036259">
    <property type="entry name" value="MFS_trans_sf"/>
</dbReference>
<keyword evidence="4" id="KW-1003">Cell membrane</keyword>
<keyword evidence="7 8" id="KW-0472">Membrane</keyword>
<feature type="transmembrane region" description="Helical" evidence="8">
    <location>
        <begin position="344"/>
        <end position="365"/>
    </location>
</feature>
<dbReference type="PROSITE" id="PS50850">
    <property type="entry name" value="MFS"/>
    <property type="match status" value="1"/>
</dbReference>